<evidence type="ECO:0000313" key="2">
    <source>
        <dbReference type="Proteomes" id="UP000593575"/>
    </source>
</evidence>
<dbReference type="Proteomes" id="UP000593575">
    <property type="component" value="Unassembled WGS sequence"/>
</dbReference>
<dbReference type="EMBL" id="JABFAE010000011">
    <property type="protein sequence ID" value="MBA0841150.1"/>
    <property type="molecule type" value="Genomic_DNA"/>
</dbReference>
<sequence>MQKGRCTYDIHRVVAKTIQKCYWRHLVLTVYRIVS</sequence>
<protein>
    <submittedName>
        <fullName evidence="1">Uncharacterized protein</fullName>
    </submittedName>
</protein>
<gene>
    <name evidence="1" type="ORF">Goarm_003659</name>
</gene>
<evidence type="ECO:0000313" key="1">
    <source>
        <dbReference type="EMBL" id="MBA0841150.1"/>
    </source>
</evidence>
<organism evidence="1 2">
    <name type="scientific">Gossypium armourianum</name>
    <dbReference type="NCBI Taxonomy" id="34283"/>
    <lineage>
        <taxon>Eukaryota</taxon>
        <taxon>Viridiplantae</taxon>
        <taxon>Streptophyta</taxon>
        <taxon>Embryophyta</taxon>
        <taxon>Tracheophyta</taxon>
        <taxon>Spermatophyta</taxon>
        <taxon>Magnoliopsida</taxon>
        <taxon>eudicotyledons</taxon>
        <taxon>Gunneridae</taxon>
        <taxon>Pentapetalae</taxon>
        <taxon>rosids</taxon>
        <taxon>malvids</taxon>
        <taxon>Malvales</taxon>
        <taxon>Malvaceae</taxon>
        <taxon>Malvoideae</taxon>
        <taxon>Gossypium</taxon>
    </lineage>
</organism>
<dbReference type="AlphaFoldDB" id="A0A7J9K401"/>
<comment type="caution">
    <text evidence="1">The sequence shown here is derived from an EMBL/GenBank/DDBJ whole genome shotgun (WGS) entry which is preliminary data.</text>
</comment>
<accession>A0A7J9K401</accession>
<keyword evidence="2" id="KW-1185">Reference proteome</keyword>
<name>A0A7J9K401_9ROSI</name>
<proteinExistence type="predicted"/>
<reference evidence="1 2" key="1">
    <citation type="journal article" date="2019" name="Genome Biol. Evol.">
        <title>Insights into the evolution of the New World diploid cottons (Gossypium, subgenus Houzingenia) based on genome sequencing.</title>
        <authorList>
            <person name="Grover C.E."/>
            <person name="Arick M.A. 2nd"/>
            <person name="Thrash A."/>
            <person name="Conover J.L."/>
            <person name="Sanders W.S."/>
            <person name="Peterson D.G."/>
            <person name="Frelichowski J.E."/>
            <person name="Scheffler J.A."/>
            <person name="Scheffler B.E."/>
            <person name="Wendel J.F."/>
        </authorList>
    </citation>
    <scope>NUCLEOTIDE SEQUENCE [LARGE SCALE GENOMIC DNA]</scope>
    <source>
        <strain evidence="1">6</strain>
        <tissue evidence="1">Leaf</tissue>
    </source>
</reference>